<keyword evidence="1" id="KW-1133">Transmembrane helix</keyword>
<evidence type="ECO:0000313" key="2">
    <source>
        <dbReference type="EMBL" id="NJP38624.1"/>
    </source>
</evidence>
<comment type="caution">
    <text evidence="2">The sequence shown here is derived from an EMBL/GenBank/DDBJ whole genome shotgun (WGS) entry which is preliminary data.</text>
</comment>
<keyword evidence="1" id="KW-0812">Transmembrane</keyword>
<protein>
    <submittedName>
        <fullName evidence="2">Uncharacterized protein</fullName>
    </submittedName>
</protein>
<dbReference type="EMBL" id="JAATHJ010000026">
    <property type="protein sequence ID" value="NJP38624.1"/>
    <property type="molecule type" value="Genomic_DNA"/>
</dbReference>
<dbReference type="Proteomes" id="UP000752012">
    <property type="component" value="Unassembled WGS sequence"/>
</dbReference>
<keyword evidence="1" id="KW-0472">Membrane</keyword>
<proteinExistence type="predicted"/>
<accession>A0A969PT52</accession>
<organism evidence="2 3">
    <name type="scientific">Alkalicoccus luteus</name>
    <dbReference type="NCBI Taxonomy" id="1237094"/>
    <lineage>
        <taxon>Bacteria</taxon>
        <taxon>Bacillati</taxon>
        <taxon>Bacillota</taxon>
        <taxon>Bacilli</taxon>
        <taxon>Bacillales</taxon>
        <taxon>Bacillaceae</taxon>
        <taxon>Alkalicoccus</taxon>
    </lineage>
</organism>
<dbReference type="RefSeq" id="WP_168008292.1">
    <property type="nucleotide sequence ID" value="NZ_JAATHJ010000026.1"/>
</dbReference>
<evidence type="ECO:0000313" key="3">
    <source>
        <dbReference type="Proteomes" id="UP000752012"/>
    </source>
</evidence>
<feature type="transmembrane region" description="Helical" evidence="1">
    <location>
        <begin position="6"/>
        <end position="22"/>
    </location>
</feature>
<feature type="transmembrane region" description="Helical" evidence="1">
    <location>
        <begin position="29"/>
        <end position="51"/>
    </location>
</feature>
<dbReference type="AlphaFoldDB" id="A0A969PT52"/>
<reference evidence="2 3" key="1">
    <citation type="submission" date="2020-03" db="EMBL/GenBank/DDBJ databases">
        <title>Assessment of the enzymatic potential of alkaline-tolerant lipase obtained from Bacillus luteus H11 (technogenic soil) for the bioremediation of saline soils contaminated with petroleum substances.</title>
        <authorList>
            <person name="Kalwasinska A."/>
        </authorList>
    </citation>
    <scope>NUCLEOTIDE SEQUENCE [LARGE SCALE GENOMIC DNA]</scope>
    <source>
        <strain evidence="2 3">H11</strain>
    </source>
</reference>
<name>A0A969PT52_9BACI</name>
<keyword evidence="3" id="KW-1185">Reference proteome</keyword>
<evidence type="ECO:0000256" key="1">
    <source>
        <dbReference type="SAM" id="Phobius"/>
    </source>
</evidence>
<gene>
    <name evidence="2" type="ORF">HCN83_13665</name>
</gene>
<sequence length="53" mass="5844">MEIIMLFPFVAFAIFIGMFLGSGPGKRNWLAGCALIVMVVLTLLFSFVMMLEG</sequence>